<reference evidence="1 3" key="1">
    <citation type="submission" date="2018-09" db="EMBL/GenBank/DDBJ databases">
        <title>Comparative Genomics of Wolbachia-Cardinium Dual Endosymbiosis in a Plant-Parasitic Nematode.</title>
        <authorList>
            <person name="Brown A.M.V."/>
            <person name="Wasala S.K."/>
            <person name="Howe D.K."/>
            <person name="Peetz A.B."/>
            <person name="Zasada I.A."/>
            <person name="Denver D.R."/>
        </authorList>
    </citation>
    <scope>NUCLEOTIDE SEQUENCE [LARGE SCALE GENOMIC DNA]</scope>
    <source>
        <strain evidence="1 3">Pp_1</strain>
    </source>
</reference>
<dbReference type="EMBL" id="RARA01000027">
    <property type="protein sequence ID" value="ROT46928.1"/>
    <property type="molecule type" value="Genomic_DNA"/>
</dbReference>
<organism evidence="1 3">
    <name type="scientific">Candidatus Cardinium hertigii</name>
    <dbReference type="NCBI Taxonomy" id="247481"/>
    <lineage>
        <taxon>Bacteria</taxon>
        <taxon>Pseudomonadati</taxon>
        <taxon>Bacteroidota</taxon>
        <taxon>Cytophagia</taxon>
        <taxon>Cytophagales</taxon>
        <taxon>Amoebophilaceae</taxon>
        <taxon>Candidatus Cardinium</taxon>
    </lineage>
</organism>
<dbReference type="RefSeq" id="WP_123663555.1">
    <property type="nucleotide sequence ID" value="NZ_RARA01000027.1"/>
</dbReference>
<sequence>MTDFNLVYSHSFQVEILGVTDGSSPEYFYKVEGLHNTLKVEAYLPGGATRPYYRSYACETTDLILTRPLVEGKTKITVWCEDAIDRLVFKLTQAHILVLNQEASILAQWTIEDIYPKGIAITPLQLNSQSDFGIGESITIGYSRLVRTK</sequence>
<accession>A0A3N2QAU8</accession>
<dbReference type="GO" id="GO:0005198">
    <property type="term" value="F:structural molecule activity"/>
    <property type="evidence" value="ECO:0007669"/>
    <property type="project" value="InterPro"/>
</dbReference>
<evidence type="ECO:0000313" key="2">
    <source>
        <dbReference type="EMBL" id="ROT46928.1"/>
    </source>
</evidence>
<evidence type="ECO:0000313" key="1">
    <source>
        <dbReference type="EMBL" id="ROT46924.1"/>
    </source>
</evidence>
<evidence type="ECO:0008006" key="4">
    <source>
        <dbReference type="Google" id="ProtNLM"/>
    </source>
</evidence>
<gene>
    <name evidence="1" type="ORF">EDM02_05090</name>
    <name evidence="2" type="ORF">EDM02_05110</name>
</gene>
<dbReference type="InterPro" id="IPR010667">
    <property type="entry name" value="Phage_T4_Gp19"/>
</dbReference>
<dbReference type="OrthoDB" id="9799891at2"/>
<proteinExistence type="predicted"/>
<name>A0A3N2QAU8_9BACT</name>
<dbReference type="Proteomes" id="UP000270927">
    <property type="component" value="Unassembled WGS sequence"/>
</dbReference>
<protein>
    <recommendedName>
        <fullName evidence="4">Phage tail protein</fullName>
    </recommendedName>
</protein>
<dbReference type="Pfam" id="PF06841">
    <property type="entry name" value="Phage_T4_gp19"/>
    <property type="match status" value="1"/>
</dbReference>
<dbReference type="AlphaFoldDB" id="A0A3N2QAU8"/>
<dbReference type="EMBL" id="RARA01000027">
    <property type="protein sequence ID" value="ROT46924.1"/>
    <property type="molecule type" value="Genomic_DNA"/>
</dbReference>
<comment type="caution">
    <text evidence="1">The sequence shown here is derived from an EMBL/GenBank/DDBJ whole genome shotgun (WGS) entry which is preliminary data.</text>
</comment>
<keyword evidence="3" id="KW-1185">Reference proteome</keyword>
<evidence type="ECO:0000313" key="3">
    <source>
        <dbReference type="Proteomes" id="UP000270927"/>
    </source>
</evidence>